<organism evidence="2 3">
    <name type="scientific">Saezia sanguinis</name>
    <dbReference type="NCBI Taxonomy" id="1965230"/>
    <lineage>
        <taxon>Bacteria</taxon>
        <taxon>Pseudomonadati</taxon>
        <taxon>Pseudomonadota</taxon>
        <taxon>Betaproteobacteria</taxon>
        <taxon>Burkholderiales</taxon>
        <taxon>Saeziaceae</taxon>
        <taxon>Saezia</taxon>
    </lineage>
</organism>
<keyword evidence="1" id="KW-1133">Transmembrane helix</keyword>
<accession>A0A433SEX5</accession>
<feature type="transmembrane region" description="Helical" evidence="1">
    <location>
        <begin position="12"/>
        <end position="35"/>
    </location>
</feature>
<dbReference type="Proteomes" id="UP000286947">
    <property type="component" value="Unassembled WGS sequence"/>
</dbReference>
<dbReference type="AlphaFoldDB" id="A0A433SEX5"/>
<evidence type="ECO:0000256" key="1">
    <source>
        <dbReference type="SAM" id="Phobius"/>
    </source>
</evidence>
<name>A0A433SEX5_9BURK</name>
<gene>
    <name evidence="2" type="ORF">CUZ56_01226</name>
</gene>
<keyword evidence="3" id="KW-1185">Reference proteome</keyword>
<keyword evidence="1" id="KW-0812">Transmembrane</keyword>
<sequence length="111" mass="12369">MMTRNQKIGFAIGLLLAISSAVSIYSLLAYLGALFESFGAELPTLTAMLIRFKWLDMWLPCIFWLLALAAYRCHHRKTWVAMLTATYMISIACIAFAAYIQNAPIYGPAAV</sequence>
<feature type="transmembrane region" description="Helical" evidence="1">
    <location>
        <begin position="78"/>
        <end position="100"/>
    </location>
</feature>
<keyword evidence="1" id="KW-0472">Membrane</keyword>
<evidence type="ECO:0000313" key="3">
    <source>
        <dbReference type="Proteomes" id="UP000286947"/>
    </source>
</evidence>
<feature type="transmembrane region" description="Helical" evidence="1">
    <location>
        <begin position="55"/>
        <end position="71"/>
    </location>
</feature>
<reference evidence="2 3" key="1">
    <citation type="submission" date="2018-01" db="EMBL/GenBank/DDBJ databases">
        <title>Saezia sanguinis gen. nov., sp. nov., in the order Burkholderiales isolated from human blood.</title>
        <authorList>
            <person name="Medina-Pascual M.J."/>
            <person name="Valdezate S."/>
            <person name="Monzon S."/>
            <person name="Cuesta I."/>
            <person name="Carrasco G."/>
            <person name="Villalon P."/>
            <person name="Saez-Nieto J.A."/>
        </authorList>
    </citation>
    <scope>NUCLEOTIDE SEQUENCE [LARGE SCALE GENOMIC DNA]</scope>
    <source>
        <strain evidence="2 3">CNM695-12</strain>
    </source>
</reference>
<dbReference type="EMBL" id="PQSP01000002">
    <property type="protein sequence ID" value="RUS67283.1"/>
    <property type="molecule type" value="Genomic_DNA"/>
</dbReference>
<proteinExistence type="predicted"/>
<protein>
    <submittedName>
        <fullName evidence="2">Uncharacterized protein</fullName>
    </submittedName>
</protein>
<evidence type="ECO:0000313" key="2">
    <source>
        <dbReference type="EMBL" id="RUS67283.1"/>
    </source>
</evidence>
<comment type="caution">
    <text evidence="2">The sequence shown here is derived from an EMBL/GenBank/DDBJ whole genome shotgun (WGS) entry which is preliminary data.</text>
</comment>